<dbReference type="SUPFAM" id="SSF52540">
    <property type="entry name" value="P-loop containing nucleoside triphosphate hydrolases"/>
    <property type="match status" value="1"/>
</dbReference>
<dbReference type="AlphaFoldDB" id="A0A8B6HN85"/>
<feature type="coiled-coil region" evidence="10">
    <location>
        <begin position="293"/>
        <end position="320"/>
    </location>
</feature>
<dbReference type="SMART" id="SM00129">
    <property type="entry name" value="KISc"/>
    <property type="match status" value="1"/>
</dbReference>
<organism evidence="12 13">
    <name type="scientific">Mytilus galloprovincialis</name>
    <name type="common">Mediterranean mussel</name>
    <dbReference type="NCBI Taxonomy" id="29158"/>
    <lineage>
        <taxon>Eukaryota</taxon>
        <taxon>Metazoa</taxon>
        <taxon>Spiralia</taxon>
        <taxon>Lophotrochozoa</taxon>
        <taxon>Mollusca</taxon>
        <taxon>Bivalvia</taxon>
        <taxon>Autobranchia</taxon>
        <taxon>Pteriomorphia</taxon>
        <taxon>Mytilida</taxon>
        <taxon>Mytiloidea</taxon>
        <taxon>Mytilidae</taxon>
        <taxon>Mytilinae</taxon>
        <taxon>Mytilus</taxon>
    </lineage>
</organism>
<sequence length="485" mass="54417">MSEGECVKVIVRCRPMNKRENDLKCKPCLSMESKRGQCTIKNPGDPKAPPKMFTFDGSYYTDSVTENIYNEIAYPLVEGVCEGYNGTIFAYGQTGCVLGEIEWKDEDGNILSHPDLESLETEQKQSGGGKVSQANGEVISGEVIQPSKDGTTTIKQADGKVVVIPPGVTAVKQEDGTIVQVPEGKTAVKQPDGTVVVVPQGTKIVYKNTTNTEYITKTEYVEKEGEERPSSVMGQALPVGPDAGEMKIITMNQNLEPGAEEEVTAVMIDGVPMLNNDEGLVAPSSSPTQTNMQDQIKHQQEEALKRLQELERQMVGGEQSDNAEMKERRKNRQLVADERKERLMEAIANMDDDFIMLEIYDDTQAELQAKNKVLEKEKDKIESLERDIIDIQSEFQFERIDYLDTIRKQERQLLLLEGLIDKIHPCLRRDCNYANIDRVKKECKWDEDNGRWIFPRMQINNTALPVAGNSNSVMDRRAMPGMPEQ</sequence>
<feature type="coiled-coil region" evidence="10">
    <location>
        <begin position="357"/>
        <end position="394"/>
    </location>
</feature>
<keyword evidence="4" id="KW-0547">Nucleotide-binding</keyword>
<evidence type="ECO:0000256" key="3">
    <source>
        <dbReference type="ARBA" id="ARBA00022701"/>
    </source>
</evidence>
<dbReference type="GO" id="GO:0005874">
    <property type="term" value="C:microtubule"/>
    <property type="evidence" value="ECO:0007669"/>
    <property type="project" value="UniProtKB-KW"/>
</dbReference>
<comment type="subcellular location">
    <subcellularLocation>
        <location evidence="1">Cytoplasm</location>
        <location evidence="1">Cytoskeleton</location>
    </subcellularLocation>
</comment>
<dbReference type="Pfam" id="PF00225">
    <property type="entry name" value="Kinesin"/>
    <property type="match status" value="1"/>
</dbReference>
<dbReference type="CDD" id="cd18774">
    <property type="entry name" value="PDC2_HK_sensor"/>
    <property type="match status" value="1"/>
</dbReference>
<evidence type="ECO:0000256" key="1">
    <source>
        <dbReference type="ARBA" id="ARBA00004245"/>
    </source>
</evidence>
<dbReference type="OrthoDB" id="3176171at2759"/>
<keyword evidence="6 10" id="KW-0175">Coiled coil</keyword>
<dbReference type="GO" id="GO:0007018">
    <property type="term" value="P:microtubule-based movement"/>
    <property type="evidence" value="ECO:0007669"/>
    <property type="project" value="InterPro"/>
</dbReference>
<comment type="similarity">
    <text evidence="9">Belongs to the TRAFAC class myosin-kinesin ATPase superfamily. Kinesin family.</text>
</comment>
<proteinExistence type="inferred from homology"/>
<keyword evidence="8" id="KW-0206">Cytoskeleton</keyword>
<evidence type="ECO:0000313" key="12">
    <source>
        <dbReference type="EMBL" id="VDI82626.1"/>
    </source>
</evidence>
<dbReference type="EMBL" id="UYJE01010375">
    <property type="protein sequence ID" value="VDI82627.1"/>
    <property type="molecule type" value="Genomic_DNA"/>
</dbReference>
<dbReference type="InterPro" id="IPR027640">
    <property type="entry name" value="Kinesin-like_fam"/>
</dbReference>
<dbReference type="EMBL" id="UYJE01010375">
    <property type="protein sequence ID" value="VDI82626.1"/>
    <property type="molecule type" value="Genomic_DNA"/>
</dbReference>
<evidence type="ECO:0000256" key="4">
    <source>
        <dbReference type="ARBA" id="ARBA00022741"/>
    </source>
</evidence>
<evidence type="ECO:0000313" key="13">
    <source>
        <dbReference type="Proteomes" id="UP000596742"/>
    </source>
</evidence>
<evidence type="ECO:0000256" key="8">
    <source>
        <dbReference type="ARBA" id="ARBA00023212"/>
    </source>
</evidence>
<dbReference type="GO" id="GO:0003777">
    <property type="term" value="F:microtubule motor activity"/>
    <property type="evidence" value="ECO:0007669"/>
    <property type="project" value="InterPro"/>
</dbReference>
<evidence type="ECO:0000256" key="2">
    <source>
        <dbReference type="ARBA" id="ARBA00022490"/>
    </source>
</evidence>
<dbReference type="PROSITE" id="PS50067">
    <property type="entry name" value="KINESIN_MOTOR_2"/>
    <property type="match status" value="1"/>
</dbReference>
<accession>A0A8B6HN85</accession>
<feature type="domain" description="Kinesin motor" evidence="11">
    <location>
        <begin position="6"/>
        <end position="95"/>
    </location>
</feature>
<evidence type="ECO:0000259" key="11">
    <source>
        <dbReference type="PROSITE" id="PS50067"/>
    </source>
</evidence>
<gene>
    <name evidence="12" type="ORF">MGAL_10B060913</name>
</gene>
<keyword evidence="13" id="KW-1185">Reference proteome</keyword>
<evidence type="ECO:0000256" key="5">
    <source>
        <dbReference type="ARBA" id="ARBA00022840"/>
    </source>
</evidence>
<dbReference type="PANTHER" id="PTHR47969">
    <property type="entry name" value="CHROMOSOME-ASSOCIATED KINESIN KIF4A-RELATED"/>
    <property type="match status" value="1"/>
</dbReference>
<dbReference type="Gene3D" id="3.40.850.10">
    <property type="entry name" value="Kinesin motor domain"/>
    <property type="match status" value="1"/>
</dbReference>
<dbReference type="InterPro" id="IPR036961">
    <property type="entry name" value="Kinesin_motor_dom_sf"/>
</dbReference>
<evidence type="ECO:0000256" key="7">
    <source>
        <dbReference type="ARBA" id="ARBA00023175"/>
    </source>
</evidence>
<comment type="caution">
    <text evidence="9">Lacks conserved residue(s) required for the propagation of feature annotation.</text>
</comment>
<reference evidence="12" key="1">
    <citation type="submission" date="2018-11" db="EMBL/GenBank/DDBJ databases">
        <authorList>
            <person name="Alioto T."/>
            <person name="Alioto T."/>
        </authorList>
    </citation>
    <scope>NUCLEOTIDE SEQUENCE</scope>
</reference>
<feature type="non-terminal residue" evidence="12">
    <location>
        <position position="485"/>
    </location>
</feature>
<evidence type="ECO:0000256" key="10">
    <source>
        <dbReference type="SAM" id="Coils"/>
    </source>
</evidence>
<protein>
    <submittedName>
        <fullName evidence="12">Kinesin family member 17</fullName>
    </submittedName>
</protein>
<name>A0A8B6HN85_MYTGA</name>
<dbReference type="InterPro" id="IPR001752">
    <property type="entry name" value="Kinesin_motor_dom"/>
</dbReference>
<dbReference type="InterPro" id="IPR027417">
    <property type="entry name" value="P-loop_NTPase"/>
</dbReference>
<dbReference type="Proteomes" id="UP000596742">
    <property type="component" value="Unassembled WGS sequence"/>
</dbReference>
<dbReference type="PANTHER" id="PTHR47969:SF21">
    <property type="entry name" value="KINESIN-LIKE PROTEIN"/>
    <property type="match status" value="1"/>
</dbReference>
<evidence type="ECO:0000256" key="6">
    <source>
        <dbReference type="ARBA" id="ARBA00023054"/>
    </source>
</evidence>
<keyword evidence="2" id="KW-0963">Cytoplasm</keyword>
<dbReference type="GO" id="GO:0008017">
    <property type="term" value="F:microtubule binding"/>
    <property type="evidence" value="ECO:0007669"/>
    <property type="project" value="InterPro"/>
</dbReference>
<keyword evidence="7" id="KW-0505">Motor protein</keyword>
<keyword evidence="3" id="KW-0493">Microtubule</keyword>
<dbReference type="GO" id="GO:0005524">
    <property type="term" value="F:ATP binding"/>
    <property type="evidence" value="ECO:0007669"/>
    <property type="project" value="UniProtKB-KW"/>
</dbReference>
<keyword evidence="5" id="KW-0067">ATP-binding</keyword>
<comment type="caution">
    <text evidence="12">The sequence shown here is derived from an EMBL/GenBank/DDBJ whole genome shotgun (WGS) entry which is preliminary data.</text>
</comment>
<evidence type="ECO:0000256" key="9">
    <source>
        <dbReference type="PROSITE-ProRule" id="PRU00283"/>
    </source>
</evidence>